<gene>
    <name evidence="1" type="ORF">OIN59_11990</name>
</gene>
<protein>
    <submittedName>
        <fullName evidence="1">Uncharacterized protein</fullName>
    </submittedName>
</protein>
<accession>A0ABT5RWT8</accession>
<comment type="caution">
    <text evidence="1">The sequence shown here is derived from an EMBL/GenBank/DDBJ whole genome shotgun (WGS) entry which is preliminary data.</text>
</comment>
<dbReference type="Proteomes" id="UP001148932">
    <property type="component" value="Unassembled WGS sequence"/>
</dbReference>
<name>A0ABT5RWT8_9BURK</name>
<reference evidence="1" key="1">
    <citation type="submission" date="2022-10" db="EMBL/GenBank/DDBJ databases">
        <title>Description of microaerobic benzene degrading bacteria.</title>
        <authorList>
            <person name="Bedics A."/>
            <person name="Tancsics A."/>
            <person name="Banerjee S."/>
        </authorList>
    </citation>
    <scope>NUCLEOTIDE SEQUENCE</scope>
    <source>
        <strain evidence="1">D2M1</strain>
    </source>
</reference>
<organism evidence="1 2">
    <name type="scientific">Acidovorax benzenivorans</name>
    <dbReference type="NCBI Taxonomy" id="2987520"/>
    <lineage>
        <taxon>Bacteria</taxon>
        <taxon>Pseudomonadati</taxon>
        <taxon>Pseudomonadota</taxon>
        <taxon>Betaproteobacteria</taxon>
        <taxon>Burkholderiales</taxon>
        <taxon>Comamonadaceae</taxon>
        <taxon>Acidovorax</taxon>
    </lineage>
</organism>
<keyword evidence="2" id="KW-1185">Reference proteome</keyword>
<evidence type="ECO:0000313" key="1">
    <source>
        <dbReference type="EMBL" id="MDD2178156.1"/>
    </source>
</evidence>
<sequence>MTATIWRGVVFPSIGERRLTLDNGRFSPPPMPTKGALMRALTENEAIAFSHDVIGLLLKHQEHPLGGMPLGSEEDAQDAAKNIAAFRRALIEELQKPQ</sequence>
<dbReference type="EMBL" id="JAPCKI010000005">
    <property type="protein sequence ID" value="MDD2178156.1"/>
    <property type="molecule type" value="Genomic_DNA"/>
</dbReference>
<dbReference type="RefSeq" id="WP_274110555.1">
    <property type="nucleotide sequence ID" value="NZ_JAPCKI010000005.1"/>
</dbReference>
<evidence type="ECO:0000313" key="2">
    <source>
        <dbReference type="Proteomes" id="UP001148932"/>
    </source>
</evidence>
<proteinExistence type="predicted"/>